<reference evidence="11" key="1">
    <citation type="journal article" date="2019" name="Int. J. Syst. Evol. Microbiol.">
        <title>The Global Catalogue of Microorganisms (GCM) 10K type strain sequencing project: providing services to taxonomists for standard genome sequencing and annotation.</title>
        <authorList>
            <consortium name="The Broad Institute Genomics Platform"/>
            <consortium name="The Broad Institute Genome Sequencing Center for Infectious Disease"/>
            <person name="Wu L."/>
            <person name="Ma J."/>
        </authorList>
    </citation>
    <scope>NUCLEOTIDE SEQUENCE [LARGE SCALE GENOMIC DNA]</scope>
    <source>
        <strain evidence="11">CGMCC 4.1782</strain>
    </source>
</reference>
<sequence length="505" mass="55839">MSHVHHISSQHLSLEQIETILTQKYTLALSQEAEERIQRCHNYLHQKIANTDKSIYGINTGFGSLYKNSISHNDLEQLQRNLMMSHACGTGEEVPADVVKLMLLLKIQSLAYGHSGVQLQTVKRLVDFFNRDVYPVVYQQGSLGASGDLAPLAHLCLPLIGLGEVNFQGYKLASEHVLEMFSWQPIALKAKEGLALLNGTQFMSAYGVYALLQARRLSHQADVVGALSLDAFDGRIEPFNALIHQIRPHKGQLQTAATIQQLLEGSELIRRDKKHVQDPYSFRCIPQVHGASKDALKYAEDVFLTEINSVTDNPNIFPEEDEIISGGNFHGQPLALALDFMAIALAELGSISERRTYQLISGSRGLPEFLVAEPGLNSGFMISQYTAASIVSQTKQFCTPASIDSIPSSNGQEDHVSMGSNAATKALQVVFNVERVLAIELFNAAQALDFRRPERTSPELEEMVAAFRQEVPFVSADRVLHYDIQRAVAFLRSYKLQTASEGSAC</sequence>
<name>A0ABW5D249_9BACT</name>
<dbReference type="InterPro" id="IPR008948">
    <property type="entry name" value="L-Aspartase-like"/>
</dbReference>
<dbReference type="PANTHER" id="PTHR10362">
    <property type="entry name" value="HISTIDINE AMMONIA-LYASE"/>
    <property type="match status" value="1"/>
</dbReference>
<evidence type="ECO:0000256" key="9">
    <source>
        <dbReference type="RuleBase" id="RU004480"/>
    </source>
</evidence>
<evidence type="ECO:0000256" key="8">
    <source>
        <dbReference type="RuleBase" id="RU004479"/>
    </source>
</evidence>
<dbReference type="NCBIfam" id="NF006871">
    <property type="entry name" value="PRK09367.1"/>
    <property type="match status" value="1"/>
</dbReference>
<dbReference type="PROSITE" id="PS00488">
    <property type="entry name" value="PAL_HISTIDASE"/>
    <property type="match status" value="1"/>
</dbReference>
<keyword evidence="11" id="KW-1185">Reference proteome</keyword>
<comment type="caution">
    <text evidence="10">The sequence shown here is derived from an EMBL/GenBank/DDBJ whole genome shotgun (WGS) entry which is preliminary data.</text>
</comment>
<dbReference type="NCBIfam" id="TIGR01225">
    <property type="entry name" value="hutH"/>
    <property type="match status" value="1"/>
</dbReference>
<evidence type="ECO:0000256" key="1">
    <source>
        <dbReference type="ARBA" id="ARBA00005113"/>
    </source>
</evidence>
<dbReference type="EC" id="4.3.1.3" evidence="2 6"/>
<comment type="subcellular location">
    <subcellularLocation>
        <location evidence="9">Cytoplasm</location>
    </subcellularLocation>
</comment>
<protein>
    <recommendedName>
        <fullName evidence="2 6">Histidine ammonia-lyase</fullName>
        <ecNumber evidence="2 6">4.3.1.3</ecNumber>
    </recommendedName>
</protein>
<dbReference type="CDD" id="cd00332">
    <property type="entry name" value="PAL-HAL"/>
    <property type="match status" value="1"/>
</dbReference>
<dbReference type="SUPFAM" id="SSF48557">
    <property type="entry name" value="L-aspartase-like"/>
    <property type="match status" value="1"/>
</dbReference>
<keyword evidence="4 7" id="KW-0456">Lyase</keyword>
<comment type="similarity">
    <text evidence="7">Belongs to the PAL/histidase family.</text>
</comment>
<dbReference type="Proteomes" id="UP001597374">
    <property type="component" value="Unassembled WGS sequence"/>
</dbReference>
<comment type="pathway">
    <text evidence="1 8">Amino-acid degradation; L-histidine degradation into L-glutamate; N-formimidoyl-L-glutamate from L-histidine: step 1/3.</text>
</comment>
<organism evidence="10 11">
    <name type="scientific">Pontibacter ruber</name>
    <dbReference type="NCBI Taxonomy" id="1343895"/>
    <lineage>
        <taxon>Bacteria</taxon>
        <taxon>Pseudomonadati</taxon>
        <taxon>Bacteroidota</taxon>
        <taxon>Cytophagia</taxon>
        <taxon>Cytophagales</taxon>
        <taxon>Hymenobacteraceae</taxon>
        <taxon>Pontibacter</taxon>
    </lineage>
</organism>
<dbReference type="Pfam" id="PF00221">
    <property type="entry name" value="Lyase_aromatic"/>
    <property type="match status" value="1"/>
</dbReference>
<dbReference type="Gene3D" id="1.10.275.10">
    <property type="entry name" value="Fumarase/aspartase (N-terminal domain)"/>
    <property type="match status" value="1"/>
</dbReference>
<evidence type="ECO:0000256" key="7">
    <source>
        <dbReference type="RuleBase" id="RU003954"/>
    </source>
</evidence>
<gene>
    <name evidence="10" type="primary">hutH</name>
    <name evidence="10" type="ORF">ACFSKP_15565</name>
</gene>
<evidence type="ECO:0000256" key="6">
    <source>
        <dbReference type="NCBIfam" id="TIGR01225"/>
    </source>
</evidence>
<dbReference type="InterPro" id="IPR001106">
    <property type="entry name" value="Aromatic_Lyase"/>
</dbReference>
<dbReference type="RefSeq" id="WP_250430744.1">
    <property type="nucleotide sequence ID" value="NZ_JALPRR010000003.1"/>
</dbReference>
<dbReference type="GO" id="GO:0004397">
    <property type="term" value="F:histidine ammonia-lyase activity"/>
    <property type="evidence" value="ECO:0007669"/>
    <property type="project" value="UniProtKB-EC"/>
</dbReference>
<dbReference type="EMBL" id="JBHUIM010000002">
    <property type="protein sequence ID" value="MFD2247683.1"/>
    <property type="molecule type" value="Genomic_DNA"/>
</dbReference>
<dbReference type="InterPro" id="IPR024083">
    <property type="entry name" value="Fumarase/histidase_N"/>
</dbReference>
<evidence type="ECO:0000256" key="3">
    <source>
        <dbReference type="ARBA" id="ARBA00022808"/>
    </source>
</evidence>
<dbReference type="Gene3D" id="1.20.200.10">
    <property type="entry name" value="Fumarase/aspartase (Central domain)"/>
    <property type="match status" value="1"/>
</dbReference>
<dbReference type="InterPro" id="IPR005921">
    <property type="entry name" value="HutH"/>
</dbReference>
<evidence type="ECO:0000256" key="4">
    <source>
        <dbReference type="ARBA" id="ARBA00023239"/>
    </source>
</evidence>
<keyword evidence="3 8" id="KW-0369">Histidine metabolism</keyword>
<evidence type="ECO:0000256" key="5">
    <source>
        <dbReference type="ARBA" id="ARBA00049269"/>
    </source>
</evidence>
<evidence type="ECO:0000313" key="11">
    <source>
        <dbReference type="Proteomes" id="UP001597374"/>
    </source>
</evidence>
<evidence type="ECO:0000256" key="2">
    <source>
        <dbReference type="ARBA" id="ARBA00012994"/>
    </source>
</evidence>
<comment type="catalytic activity">
    <reaction evidence="5 8">
        <text>L-histidine = trans-urocanate + NH4(+)</text>
        <dbReference type="Rhea" id="RHEA:21232"/>
        <dbReference type="ChEBI" id="CHEBI:17771"/>
        <dbReference type="ChEBI" id="CHEBI:28938"/>
        <dbReference type="ChEBI" id="CHEBI:57595"/>
        <dbReference type="EC" id="4.3.1.3"/>
    </reaction>
</comment>
<dbReference type="InterPro" id="IPR022313">
    <property type="entry name" value="Phe/His_NH3-lyase_AS"/>
</dbReference>
<evidence type="ECO:0000313" key="10">
    <source>
        <dbReference type="EMBL" id="MFD2247683.1"/>
    </source>
</evidence>
<accession>A0ABW5D249</accession>
<proteinExistence type="inferred from homology"/>